<dbReference type="GO" id="GO:0009245">
    <property type="term" value="P:lipid A biosynthetic process"/>
    <property type="evidence" value="ECO:0007669"/>
    <property type="project" value="TreeGrafter"/>
</dbReference>
<keyword evidence="5" id="KW-1185">Reference proteome</keyword>
<dbReference type="Proteomes" id="UP000266934">
    <property type="component" value="Chromosome"/>
</dbReference>
<dbReference type="InterPro" id="IPR019546">
    <property type="entry name" value="TAT_signal_bac_arc"/>
</dbReference>
<dbReference type="InterPro" id="IPR029052">
    <property type="entry name" value="Metallo-depent_PP-like"/>
</dbReference>
<organism evidence="4 5">
    <name type="scientific">Blastochloris tepida</name>
    <dbReference type="NCBI Taxonomy" id="2233851"/>
    <lineage>
        <taxon>Bacteria</taxon>
        <taxon>Pseudomonadati</taxon>
        <taxon>Pseudomonadota</taxon>
        <taxon>Alphaproteobacteria</taxon>
        <taxon>Hyphomicrobiales</taxon>
        <taxon>Blastochloridaceae</taxon>
        <taxon>Blastochloris</taxon>
    </lineage>
</organism>
<dbReference type="PANTHER" id="PTHR31302">
    <property type="entry name" value="TRANSMEMBRANE PROTEIN WITH METALLOPHOSPHOESTERASE DOMAIN-RELATED"/>
    <property type="match status" value="1"/>
</dbReference>
<dbReference type="NCBIfam" id="TIGR01409">
    <property type="entry name" value="TAT_signal_seq"/>
    <property type="match status" value="1"/>
</dbReference>
<dbReference type="Pfam" id="PF00149">
    <property type="entry name" value="Metallophos"/>
    <property type="match status" value="1"/>
</dbReference>
<dbReference type="InterPro" id="IPR051158">
    <property type="entry name" value="Metallophosphoesterase_sf"/>
</dbReference>
<evidence type="ECO:0000313" key="5">
    <source>
        <dbReference type="Proteomes" id="UP000266934"/>
    </source>
</evidence>
<gene>
    <name evidence="4" type="ORF">BLTE_04440</name>
</gene>
<feature type="domain" description="Calcineurin-like phosphoesterase" evidence="3">
    <location>
        <begin position="54"/>
        <end position="230"/>
    </location>
</feature>
<dbReference type="SUPFAM" id="SSF56300">
    <property type="entry name" value="Metallo-dependent phosphatases"/>
    <property type="match status" value="1"/>
</dbReference>
<dbReference type="KEGG" id="blag:BLTE_04440"/>
<dbReference type="Gene3D" id="3.60.21.10">
    <property type="match status" value="1"/>
</dbReference>
<reference evidence="4 5" key="1">
    <citation type="submission" date="2018-08" db="EMBL/GenBank/DDBJ databases">
        <title>Complete genome sequencing of Blastochloris tepida GI.</title>
        <authorList>
            <person name="Tsukatani Y."/>
            <person name="Mori H."/>
        </authorList>
    </citation>
    <scope>NUCLEOTIDE SEQUENCE [LARGE SCALE GENOMIC DNA]</scope>
    <source>
        <strain evidence="4 5">GI</strain>
    </source>
</reference>
<evidence type="ECO:0000259" key="3">
    <source>
        <dbReference type="Pfam" id="PF00149"/>
    </source>
</evidence>
<proteinExistence type="predicted"/>
<keyword evidence="1" id="KW-0479">Metal-binding</keyword>
<dbReference type="InterPro" id="IPR004843">
    <property type="entry name" value="Calcineurin-like_PHP"/>
</dbReference>
<evidence type="ECO:0000313" key="4">
    <source>
        <dbReference type="EMBL" id="BBF91759.1"/>
    </source>
</evidence>
<name>A0A348FWS6_9HYPH</name>
<dbReference type="AlphaFoldDB" id="A0A348FWS6"/>
<dbReference type="GO" id="GO:0008758">
    <property type="term" value="F:UDP-2,3-diacylglucosamine hydrolase activity"/>
    <property type="evidence" value="ECO:0007669"/>
    <property type="project" value="TreeGrafter"/>
</dbReference>
<evidence type="ECO:0000256" key="1">
    <source>
        <dbReference type="ARBA" id="ARBA00022723"/>
    </source>
</evidence>
<dbReference type="EMBL" id="AP018907">
    <property type="protein sequence ID" value="BBF91759.1"/>
    <property type="molecule type" value="Genomic_DNA"/>
</dbReference>
<evidence type="ECO:0000256" key="2">
    <source>
        <dbReference type="ARBA" id="ARBA00022801"/>
    </source>
</evidence>
<protein>
    <submittedName>
        <fullName evidence="4">Metallophosphoesterase</fullName>
    </submittedName>
</protein>
<dbReference type="GO" id="GO:0016020">
    <property type="term" value="C:membrane"/>
    <property type="evidence" value="ECO:0007669"/>
    <property type="project" value="GOC"/>
</dbReference>
<dbReference type="PANTHER" id="PTHR31302:SF31">
    <property type="entry name" value="PHOSPHODIESTERASE YAEI"/>
    <property type="match status" value="1"/>
</dbReference>
<dbReference type="GO" id="GO:0046872">
    <property type="term" value="F:metal ion binding"/>
    <property type="evidence" value="ECO:0007669"/>
    <property type="project" value="UniProtKB-KW"/>
</dbReference>
<accession>A0A348FWS6</accession>
<keyword evidence="2" id="KW-0378">Hydrolase</keyword>
<sequence length="289" mass="31343">MSMVSRRTALKGLVGLLGASFATAAYGMWIEPAWRLDVTEYRITPPRWPHGLTMRVALIADLHAGAPFMPIGRVAEIVARTNALKPDLILLLGDYRADHPFLTRRIEPAETFAQLARLAAPLGVYGILGNHDYWHGVEPFRAAFAETGIPLLENGVVPLATPQGPVHLIGTASMIAVPIGWRRFRGFDDLPGTLARVPDGAPVILAAHEPDLFVKVPERVSITLSGHTHGGQVRLFGYSPQVPSSYRNRFAYGHVVEDGRHLLVSGGLGVSMLPVRLGMPPEIVLLTLG</sequence>
<dbReference type="CDD" id="cd07385">
    <property type="entry name" value="MPP_YkuE_C"/>
    <property type="match status" value="1"/>
</dbReference>